<dbReference type="InterPro" id="IPR017452">
    <property type="entry name" value="GPCR_Rhodpsn_7TM"/>
</dbReference>
<dbReference type="OrthoDB" id="9880339at2759"/>
<dbReference type="GO" id="GO:0016020">
    <property type="term" value="C:membrane"/>
    <property type="evidence" value="ECO:0007669"/>
    <property type="project" value="UniProtKB-SubCell"/>
</dbReference>
<evidence type="ECO:0000313" key="11">
    <source>
        <dbReference type="Proteomes" id="UP000593567"/>
    </source>
</evidence>
<evidence type="ECO:0000256" key="4">
    <source>
        <dbReference type="ARBA" id="ARBA00023040"/>
    </source>
</evidence>
<dbReference type="PANTHER" id="PTHR24235">
    <property type="entry name" value="NEUROPEPTIDE Y RECEPTOR"/>
    <property type="match status" value="1"/>
</dbReference>
<comment type="caution">
    <text evidence="10">The sequence shown here is derived from an EMBL/GenBank/DDBJ whole genome shotgun (WGS) entry which is preliminary data.</text>
</comment>
<feature type="transmembrane region" description="Helical" evidence="8">
    <location>
        <begin position="112"/>
        <end position="132"/>
    </location>
</feature>
<keyword evidence="5 8" id="KW-0472">Membrane</keyword>
<evidence type="ECO:0000313" key="10">
    <source>
        <dbReference type="EMBL" id="KAF6017455.1"/>
    </source>
</evidence>
<evidence type="ECO:0000256" key="2">
    <source>
        <dbReference type="ARBA" id="ARBA00022692"/>
    </source>
</evidence>
<dbReference type="Gene3D" id="1.20.1070.10">
    <property type="entry name" value="Rhodopsin 7-helix transmembrane proteins"/>
    <property type="match status" value="1"/>
</dbReference>
<feature type="transmembrane region" description="Helical" evidence="8">
    <location>
        <begin position="202"/>
        <end position="229"/>
    </location>
</feature>
<feature type="transmembrane region" description="Helical" evidence="8">
    <location>
        <begin position="269"/>
        <end position="293"/>
    </location>
</feature>
<evidence type="ECO:0000259" key="9">
    <source>
        <dbReference type="PROSITE" id="PS50262"/>
    </source>
</evidence>
<organism evidence="10 11">
    <name type="scientific">Bugula neritina</name>
    <name type="common">Brown bryozoan</name>
    <name type="synonym">Sertularia neritina</name>
    <dbReference type="NCBI Taxonomy" id="10212"/>
    <lineage>
        <taxon>Eukaryota</taxon>
        <taxon>Metazoa</taxon>
        <taxon>Spiralia</taxon>
        <taxon>Lophotrochozoa</taxon>
        <taxon>Bryozoa</taxon>
        <taxon>Gymnolaemata</taxon>
        <taxon>Cheilostomatida</taxon>
        <taxon>Flustrina</taxon>
        <taxon>Buguloidea</taxon>
        <taxon>Bugulidae</taxon>
        <taxon>Bugula</taxon>
    </lineage>
</organism>
<feature type="transmembrane region" description="Helical" evidence="8">
    <location>
        <begin position="39"/>
        <end position="61"/>
    </location>
</feature>
<keyword evidence="4" id="KW-0297">G-protein coupled receptor</keyword>
<protein>
    <submittedName>
        <fullName evidence="10">SSTR2</fullName>
    </submittedName>
</protein>
<keyword evidence="2 8" id="KW-0812">Transmembrane</keyword>
<evidence type="ECO:0000256" key="1">
    <source>
        <dbReference type="ARBA" id="ARBA00004141"/>
    </source>
</evidence>
<feature type="transmembrane region" description="Helical" evidence="8">
    <location>
        <begin position="153"/>
        <end position="171"/>
    </location>
</feature>
<keyword evidence="3 8" id="KW-1133">Transmembrane helix</keyword>
<dbReference type="SUPFAM" id="SSF81321">
    <property type="entry name" value="Family A G protein-coupled receptor-like"/>
    <property type="match status" value="1"/>
</dbReference>
<dbReference type="AlphaFoldDB" id="A0A7J7IUF9"/>
<dbReference type="PANTHER" id="PTHR24235:SF12">
    <property type="entry name" value="G-PROTEIN COUPLED RECEPTORS FAMILY 1 PROFILE DOMAIN-CONTAINING PROTEIN"/>
    <property type="match status" value="1"/>
</dbReference>
<dbReference type="InterPro" id="IPR000276">
    <property type="entry name" value="GPCR_Rhodpsn"/>
</dbReference>
<dbReference type="PRINTS" id="PR00237">
    <property type="entry name" value="GPCRRHODOPSN"/>
</dbReference>
<dbReference type="PROSITE" id="PS50262">
    <property type="entry name" value="G_PROTEIN_RECEP_F1_2"/>
    <property type="match status" value="1"/>
</dbReference>
<comment type="subcellular location">
    <subcellularLocation>
        <location evidence="1">Membrane</location>
        <topology evidence="1">Multi-pass membrane protein</topology>
    </subcellularLocation>
</comment>
<dbReference type="CDD" id="cd00637">
    <property type="entry name" value="7tm_classA_rhodopsin-like"/>
    <property type="match status" value="1"/>
</dbReference>
<dbReference type="Pfam" id="PF00001">
    <property type="entry name" value="7tm_1"/>
    <property type="match status" value="1"/>
</dbReference>
<dbReference type="Proteomes" id="UP000593567">
    <property type="component" value="Unassembled WGS sequence"/>
</dbReference>
<evidence type="ECO:0000256" key="5">
    <source>
        <dbReference type="ARBA" id="ARBA00023136"/>
    </source>
</evidence>
<dbReference type="GO" id="GO:0004930">
    <property type="term" value="F:G protein-coupled receptor activity"/>
    <property type="evidence" value="ECO:0007669"/>
    <property type="project" value="UniProtKB-KW"/>
</dbReference>
<feature type="transmembrane region" description="Helical" evidence="8">
    <location>
        <begin position="305"/>
        <end position="325"/>
    </location>
</feature>
<keyword evidence="11" id="KW-1185">Reference proteome</keyword>
<sequence length="360" mass="41233">MNRSYLWAYDDQKGWNLTTHFSFFNDFQREDEDMKYAEVTSIVTLCLISLAINISLISLIVKTKELRENQQNMYIVSVSCSTMLLLPCAVLVGGSRLSPSGWPYGSFVCKFAMYAFLVTAFIKIWLMTVISLDRYLMVVCDQKYHLNKMLSTLLNLAAWFFPGFSLAFMVYSNTDSATATVDNQTVSICSAMFKYDPVISYALVYFSTVFVLEYFIPMTIIIVCYVGILRKVKVSSMTRGTIRVKQIFVAQRESNQKKTNNKEQKTTRILIAIFVIFLIMWTPLFGLLAMLSLDQKLESYKLTSRYIVLQLCILVLNTIIEPFLFSLTTGPVRQRLLQLFRGVKTRSKVAPSSMYNTTVS</sequence>
<evidence type="ECO:0000256" key="6">
    <source>
        <dbReference type="ARBA" id="ARBA00023170"/>
    </source>
</evidence>
<evidence type="ECO:0000256" key="8">
    <source>
        <dbReference type="SAM" id="Phobius"/>
    </source>
</evidence>
<evidence type="ECO:0000256" key="3">
    <source>
        <dbReference type="ARBA" id="ARBA00022989"/>
    </source>
</evidence>
<feature type="domain" description="G-protein coupled receptors family 1 profile" evidence="9">
    <location>
        <begin position="52"/>
        <end position="325"/>
    </location>
</feature>
<accession>A0A7J7IUF9</accession>
<keyword evidence="6" id="KW-0675">Receptor</keyword>
<feature type="transmembrane region" description="Helical" evidence="8">
    <location>
        <begin position="73"/>
        <end position="92"/>
    </location>
</feature>
<reference evidence="10" key="1">
    <citation type="submission" date="2020-06" db="EMBL/GenBank/DDBJ databases">
        <title>Draft genome of Bugula neritina, a colonial animal packing powerful symbionts and potential medicines.</title>
        <authorList>
            <person name="Rayko M."/>
        </authorList>
    </citation>
    <scope>NUCLEOTIDE SEQUENCE [LARGE SCALE GENOMIC DNA]</scope>
    <source>
        <strain evidence="10">Kwan_BN1</strain>
    </source>
</reference>
<gene>
    <name evidence="10" type="ORF">EB796_024224</name>
</gene>
<evidence type="ECO:0000256" key="7">
    <source>
        <dbReference type="ARBA" id="ARBA00023224"/>
    </source>
</evidence>
<name>A0A7J7IUF9_BUGNE</name>
<proteinExistence type="predicted"/>
<dbReference type="EMBL" id="VXIV02003391">
    <property type="protein sequence ID" value="KAF6017455.1"/>
    <property type="molecule type" value="Genomic_DNA"/>
</dbReference>
<keyword evidence="7" id="KW-0807">Transducer</keyword>